<dbReference type="OrthoDB" id="6768743at2759"/>
<reference evidence="1" key="2">
    <citation type="submission" date="2022-10" db="EMBL/GenBank/DDBJ databases">
        <authorList>
            <consortium name="ENA_rothamsted_submissions"/>
            <consortium name="culmorum"/>
            <person name="King R."/>
        </authorList>
    </citation>
    <scope>NUCLEOTIDE SEQUENCE</scope>
</reference>
<dbReference type="Proteomes" id="UP001153737">
    <property type="component" value="Chromosome 17"/>
</dbReference>
<evidence type="ECO:0000313" key="2">
    <source>
        <dbReference type="Proteomes" id="UP001153737"/>
    </source>
</evidence>
<evidence type="ECO:0000313" key="1">
    <source>
        <dbReference type="EMBL" id="CAG9818152.1"/>
    </source>
</evidence>
<proteinExistence type="predicted"/>
<accession>A0A9N9SDC4</accession>
<reference evidence="1" key="1">
    <citation type="submission" date="2022-01" db="EMBL/GenBank/DDBJ databases">
        <authorList>
            <person name="King R."/>
        </authorList>
    </citation>
    <scope>NUCLEOTIDE SEQUENCE</scope>
</reference>
<sequence length="209" mass="23864">MNVTASINAKRPSHQARSLEQLKSKYENLKTKLRKCAASYQKHLKGTGGGPSNEPDWDPVIEAVLRIINEKPVIGFQNSFDSDYIDNASDLINDIEVENHDVTEEFYLVMDPAEVENQITNTVEDFDTVEDIITVPKMLNQKTDVELINNQHQDAELEISSNSNDWSKYTPRKLKTPINKKLRQKTPISSALQNAKQEYYVKRTALLEK</sequence>
<name>A0A9N9SDC4_PHACE</name>
<keyword evidence="2" id="KW-1185">Reference proteome</keyword>
<dbReference type="EMBL" id="OU896723">
    <property type="protein sequence ID" value="CAG9818152.1"/>
    <property type="molecule type" value="Genomic_DNA"/>
</dbReference>
<protein>
    <submittedName>
        <fullName evidence="1">Uncharacterized protein</fullName>
    </submittedName>
</protein>
<dbReference type="AlphaFoldDB" id="A0A9N9SDC4"/>
<gene>
    <name evidence="1" type="ORF">PHAECO_LOCUS5906</name>
</gene>
<organism evidence="1 2">
    <name type="scientific">Phaedon cochleariae</name>
    <name type="common">Mustard beetle</name>
    <dbReference type="NCBI Taxonomy" id="80249"/>
    <lineage>
        <taxon>Eukaryota</taxon>
        <taxon>Metazoa</taxon>
        <taxon>Ecdysozoa</taxon>
        <taxon>Arthropoda</taxon>
        <taxon>Hexapoda</taxon>
        <taxon>Insecta</taxon>
        <taxon>Pterygota</taxon>
        <taxon>Neoptera</taxon>
        <taxon>Endopterygota</taxon>
        <taxon>Coleoptera</taxon>
        <taxon>Polyphaga</taxon>
        <taxon>Cucujiformia</taxon>
        <taxon>Chrysomeloidea</taxon>
        <taxon>Chrysomelidae</taxon>
        <taxon>Chrysomelinae</taxon>
        <taxon>Chrysomelini</taxon>
        <taxon>Phaedon</taxon>
    </lineage>
</organism>